<dbReference type="SUPFAM" id="SSF56300">
    <property type="entry name" value="Metallo-dependent phosphatases"/>
    <property type="match status" value="1"/>
</dbReference>
<gene>
    <name evidence="3" type="ORF">Elusimicrob2101_0740</name>
</gene>
<feature type="domain" description="Calcineurin-like phosphoesterase" evidence="2">
    <location>
        <begin position="113"/>
        <end position="287"/>
    </location>
</feature>
<dbReference type="PANTHER" id="PTHR22953">
    <property type="entry name" value="ACID PHOSPHATASE RELATED"/>
    <property type="match status" value="1"/>
</dbReference>
<dbReference type="InterPro" id="IPR029052">
    <property type="entry name" value="Metallo-depent_PP-like"/>
</dbReference>
<proteinExistence type="predicted"/>
<dbReference type="InterPro" id="IPR039331">
    <property type="entry name" value="PAPs-like"/>
</dbReference>
<evidence type="ECO:0000256" key="1">
    <source>
        <dbReference type="ARBA" id="ARBA00022729"/>
    </source>
</evidence>
<dbReference type="Gene3D" id="3.60.21.10">
    <property type="match status" value="1"/>
</dbReference>
<dbReference type="Pfam" id="PF00149">
    <property type="entry name" value="Metallophos"/>
    <property type="match status" value="1"/>
</dbReference>
<protein>
    <recommendedName>
        <fullName evidence="2">Calcineurin-like phosphoesterase domain-containing protein</fullName>
    </recommendedName>
</protein>
<dbReference type="CDD" id="cd00063">
    <property type="entry name" value="FN3"/>
    <property type="match status" value="1"/>
</dbReference>
<dbReference type="AlphaFoldDB" id="A0A650ENB6"/>
<reference evidence="3" key="1">
    <citation type="journal article" date="2020" name="J. ISSAAS">
        <title>Lactobacilli and other gastrointestinal microbiota of Peromyscus leucopus, reservoir host for agents of Lyme disease and other zoonoses in North America.</title>
        <authorList>
            <person name="Milovic A."/>
            <person name="Bassam K."/>
            <person name="Shao H."/>
            <person name="Chatzistamou I."/>
            <person name="Tufts D.M."/>
            <person name="Diuk-Wasser M."/>
            <person name="Barbour A.G."/>
        </authorList>
    </citation>
    <scope>NUCLEOTIDE SEQUENCE</scope>
    <source>
        <strain evidence="3">LL30</strain>
    </source>
</reference>
<dbReference type="EMBL" id="MN577572">
    <property type="protein sequence ID" value="QGT50811.1"/>
    <property type="molecule type" value="Genomic_DNA"/>
</dbReference>
<dbReference type="InterPro" id="IPR004843">
    <property type="entry name" value="Calcineurin-like_PHP"/>
</dbReference>
<dbReference type="PANTHER" id="PTHR22953:SF153">
    <property type="entry name" value="PURPLE ACID PHOSPHATASE"/>
    <property type="match status" value="1"/>
</dbReference>
<dbReference type="GO" id="GO:0003993">
    <property type="term" value="F:acid phosphatase activity"/>
    <property type="evidence" value="ECO:0007669"/>
    <property type="project" value="InterPro"/>
</dbReference>
<evidence type="ECO:0000259" key="2">
    <source>
        <dbReference type="Pfam" id="PF00149"/>
    </source>
</evidence>
<dbReference type="InterPro" id="IPR003961">
    <property type="entry name" value="FN3_dom"/>
</dbReference>
<organism evidence="3">
    <name type="scientific">uncultured Elusimicrobia bacterium</name>
    <dbReference type="NCBI Taxonomy" id="699876"/>
    <lineage>
        <taxon>Bacteria</taxon>
        <taxon>Pseudomonadati</taxon>
        <taxon>Elusimicrobiota</taxon>
        <taxon>Elusimicrobia</taxon>
        <taxon>environmental samples</taxon>
    </lineage>
</organism>
<name>A0A650ENB6_9BACT</name>
<sequence>MILKWQTDLSTPGWVEYGPAPRCNQIMTVVPEGTQHKAVLYGLVPNQDFCYRVYVYNEARDGAQEPAEGSFRTLYSAERKTVNFLALGATGADIPVGEYGEALPDDAAQARDNLAALMKKEKSDFLIHTGNITHSGLNADADREFFAPFKDVLAKNPLFVALGPNEYGPERENRESKAFLRANYSRYHDMSWSRATPKYYSFDSANARFIFLDTNVAEGAVWAPEIGEKSTQTEWLKSTLAAAGEKWKIVVINAPAYSSGARGANNEVFLNWVKIFEDYGVNLVIQGGDANYERTFPMFRGEAKPRGVTYVTLGTAAPQPGKRENPDPSTARFVSARHYAAGKIVDRKLTLKVYSDKGKELDKLEIYL</sequence>
<keyword evidence="1" id="KW-0732">Signal</keyword>
<accession>A0A650ENB6</accession>
<evidence type="ECO:0000313" key="3">
    <source>
        <dbReference type="EMBL" id="QGT50811.1"/>
    </source>
</evidence>